<keyword evidence="3" id="KW-0808">Transferase</keyword>
<comment type="catalytic activity">
    <reaction evidence="1">
        <text>S-ubiquitinyl-[E1 ubiquitin-activating enzyme]-L-cysteine + [E2 ubiquitin-conjugating enzyme]-L-cysteine = [E1 ubiquitin-activating enzyme]-L-cysteine + S-ubiquitinyl-[E2 ubiquitin-conjugating enzyme]-L-cysteine.</text>
        <dbReference type="EC" id="2.3.2.23"/>
    </reaction>
</comment>
<evidence type="ECO:0000313" key="10">
    <source>
        <dbReference type="Proteomes" id="UP001443914"/>
    </source>
</evidence>
<dbReference type="InterPro" id="IPR016135">
    <property type="entry name" value="UBQ-conjugating_enzyme/RWD"/>
</dbReference>
<organism evidence="9 10">
    <name type="scientific">Saponaria officinalis</name>
    <name type="common">Common soapwort</name>
    <name type="synonym">Lychnis saponaria</name>
    <dbReference type="NCBI Taxonomy" id="3572"/>
    <lineage>
        <taxon>Eukaryota</taxon>
        <taxon>Viridiplantae</taxon>
        <taxon>Streptophyta</taxon>
        <taxon>Embryophyta</taxon>
        <taxon>Tracheophyta</taxon>
        <taxon>Spermatophyta</taxon>
        <taxon>Magnoliopsida</taxon>
        <taxon>eudicotyledons</taxon>
        <taxon>Gunneridae</taxon>
        <taxon>Pentapetalae</taxon>
        <taxon>Caryophyllales</taxon>
        <taxon>Caryophyllaceae</taxon>
        <taxon>Caryophylleae</taxon>
        <taxon>Saponaria</taxon>
    </lineage>
</organism>
<keyword evidence="5" id="KW-0833">Ubl conjugation pathway</keyword>
<protein>
    <recommendedName>
        <fullName evidence="8">UBC core domain-containing protein</fullName>
    </recommendedName>
</protein>
<evidence type="ECO:0000256" key="4">
    <source>
        <dbReference type="ARBA" id="ARBA00022741"/>
    </source>
</evidence>
<feature type="domain" description="UBC core" evidence="8">
    <location>
        <begin position="22"/>
        <end position="168"/>
    </location>
</feature>
<keyword evidence="10" id="KW-1185">Reference proteome</keyword>
<reference evidence="9" key="1">
    <citation type="submission" date="2024-03" db="EMBL/GenBank/DDBJ databases">
        <title>WGS assembly of Saponaria officinalis var. Norfolk2.</title>
        <authorList>
            <person name="Jenkins J."/>
            <person name="Shu S."/>
            <person name="Grimwood J."/>
            <person name="Barry K."/>
            <person name="Goodstein D."/>
            <person name="Schmutz J."/>
            <person name="Leebens-Mack J."/>
            <person name="Osbourn A."/>
        </authorList>
    </citation>
    <scope>NUCLEOTIDE SEQUENCE [LARGE SCALE GENOMIC DNA]</scope>
    <source>
        <strain evidence="9">JIC</strain>
    </source>
</reference>
<dbReference type="Gene3D" id="3.10.110.10">
    <property type="entry name" value="Ubiquitin Conjugating Enzyme"/>
    <property type="match status" value="1"/>
</dbReference>
<keyword evidence="4" id="KW-0547">Nucleotide-binding</keyword>
<evidence type="ECO:0000256" key="3">
    <source>
        <dbReference type="ARBA" id="ARBA00022679"/>
    </source>
</evidence>
<evidence type="ECO:0000313" key="9">
    <source>
        <dbReference type="EMBL" id="KAK9734272.1"/>
    </source>
</evidence>
<evidence type="ECO:0000256" key="2">
    <source>
        <dbReference type="ARBA" id="ARBA00004906"/>
    </source>
</evidence>
<dbReference type="AlphaFoldDB" id="A0AAW1LKC5"/>
<dbReference type="Pfam" id="PF00179">
    <property type="entry name" value="UQ_con"/>
    <property type="match status" value="1"/>
</dbReference>
<evidence type="ECO:0000256" key="5">
    <source>
        <dbReference type="ARBA" id="ARBA00022786"/>
    </source>
</evidence>
<proteinExistence type="predicted"/>
<dbReference type="GO" id="GO:0061631">
    <property type="term" value="F:ubiquitin conjugating enzyme activity"/>
    <property type="evidence" value="ECO:0007669"/>
    <property type="project" value="UniProtKB-EC"/>
</dbReference>
<evidence type="ECO:0000256" key="1">
    <source>
        <dbReference type="ARBA" id="ARBA00000485"/>
    </source>
</evidence>
<dbReference type="EMBL" id="JBDFQZ010000004">
    <property type="protein sequence ID" value="KAK9734272.1"/>
    <property type="molecule type" value="Genomic_DNA"/>
</dbReference>
<dbReference type="Proteomes" id="UP001443914">
    <property type="component" value="Unassembled WGS sequence"/>
</dbReference>
<dbReference type="PANTHER" id="PTHR24068">
    <property type="entry name" value="UBIQUITIN-CONJUGATING ENZYME E2"/>
    <property type="match status" value="1"/>
</dbReference>
<dbReference type="PROSITE" id="PS50127">
    <property type="entry name" value="UBC_2"/>
    <property type="match status" value="1"/>
</dbReference>
<evidence type="ECO:0000256" key="7">
    <source>
        <dbReference type="SAM" id="MobiDB-lite"/>
    </source>
</evidence>
<keyword evidence="6" id="KW-0067">ATP-binding</keyword>
<evidence type="ECO:0000259" key="8">
    <source>
        <dbReference type="PROSITE" id="PS50127"/>
    </source>
</evidence>
<feature type="region of interest" description="Disordered" evidence="7">
    <location>
        <begin position="1"/>
        <end position="25"/>
    </location>
</feature>
<name>A0AAW1LKC5_SAPOF</name>
<feature type="compositionally biased region" description="Gly residues" evidence="7">
    <location>
        <begin position="1"/>
        <end position="11"/>
    </location>
</feature>
<sequence>MNNGSSGGGGRRAWATTSGVSGSGKRIQKEMKELDSLPPPLSSAGPIADNLYHWLATFLAPNGTPYEGGLFFLEILFPTDYPFKPPKVVFKTRIFHCNVDSSGNVNLEILKDGWSPALTISKVLLALRSLFLNPDPYNALVPATAHLYLVDRKRHDDLAAEWTLRFAK</sequence>
<dbReference type="SUPFAM" id="SSF54495">
    <property type="entry name" value="UBC-like"/>
    <property type="match status" value="1"/>
</dbReference>
<dbReference type="InterPro" id="IPR000608">
    <property type="entry name" value="UBC"/>
</dbReference>
<accession>A0AAW1LKC5</accession>
<comment type="caution">
    <text evidence="9">The sequence shown here is derived from an EMBL/GenBank/DDBJ whole genome shotgun (WGS) entry which is preliminary data.</text>
</comment>
<evidence type="ECO:0000256" key="6">
    <source>
        <dbReference type="ARBA" id="ARBA00022840"/>
    </source>
</evidence>
<gene>
    <name evidence="9" type="ORF">RND81_04G127700</name>
</gene>
<dbReference type="SMART" id="SM00212">
    <property type="entry name" value="UBCc"/>
    <property type="match status" value="1"/>
</dbReference>
<dbReference type="GO" id="GO:0005524">
    <property type="term" value="F:ATP binding"/>
    <property type="evidence" value="ECO:0007669"/>
    <property type="project" value="UniProtKB-KW"/>
</dbReference>
<dbReference type="FunFam" id="3.10.110.10:FF:000101">
    <property type="entry name" value="Ubiquitin-conjugating enzyme E2 D2"/>
    <property type="match status" value="1"/>
</dbReference>
<comment type="pathway">
    <text evidence="2">Protein modification; protein ubiquitination.</text>
</comment>